<dbReference type="Proteomes" id="UP000240708">
    <property type="component" value="Unassembled WGS sequence"/>
</dbReference>
<proteinExistence type="predicted"/>
<dbReference type="EMBL" id="PYGF01000007">
    <property type="protein sequence ID" value="PSL03317.1"/>
    <property type="molecule type" value="Genomic_DNA"/>
</dbReference>
<dbReference type="PROSITE" id="PS51257">
    <property type="entry name" value="PROKAR_LIPOPROTEIN"/>
    <property type="match status" value="1"/>
</dbReference>
<dbReference type="Pfam" id="PF13618">
    <property type="entry name" value="Gluconate_2-dh3"/>
    <property type="match status" value="1"/>
</dbReference>
<accession>A0A2P8E1N4</accession>
<reference evidence="1 2" key="1">
    <citation type="submission" date="2018-03" db="EMBL/GenBank/DDBJ databases">
        <title>Genomic Encyclopedia of Archaeal and Bacterial Type Strains, Phase II (KMG-II): from individual species to whole genera.</title>
        <authorList>
            <person name="Goeker M."/>
        </authorList>
    </citation>
    <scope>NUCLEOTIDE SEQUENCE [LARGE SCALE GENOMIC DNA]</scope>
    <source>
        <strain evidence="1 2">DSM 28057</strain>
    </source>
</reference>
<gene>
    <name evidence="1" type="ORF">CLV48_10735</name>
</gene>
<dbReference type="InterPro" id="IPR027056">
    <property type="entry name" value="Gluconate_2DH_su3"/>
</dbReference>
<dbReference type="RefSeq" id="WP_106567707.1">
    <property type="nucleotide sequence ID" value="NZ_PYGF01000007.1"/>
</dbReference>
<comment type="caution">
    <text evidence="1">The sequence shown here is derived from an EMBL/GenBank/DDBJ whole genome shotgun (WGS) entry which is preliminary data.</text>
</comment>
<organism evidence="1 2">
    <name type="scientific">Cecembia rubra</name>
    <dbReference type="NCBI Taxonomy" id="1485585"/>
    <lineage>
        <taxon>Bacteria</taxon>
        <taxon>Pseudomonadati</taxon>
        <taxon>Bacteroidota</taxon>
        <taxon>Cytophagia</taxon>
        <taxon>Cytophagales</taxon>
        <taxon>Cyclobacteriaceae</taxon>
        <taxon>Cecembia</taxon>
    </lineage>
</organism>
<name>A0A2P8E1N4_9BACT</name>
<evidence type="ECO:0000313" key="1">
    <source>
        <dbReference type="EMBL" id="PSL03317.1"/>
    </source>
</evidence>
<protein>
    <submittedName>
        <fullName evidence="1">Gluconate 2-dehydrogenase subunit 3-like protein</fullName>
    </submittedName>
</protein>
<sequence length="197" mass="21760">MNRRDALKSTAMILGYAITGSAVTALMQSCGRGEKLSWTPQLLSQDQAKILAALVDRILPRTDTPGALDVGTDEFIDKILVSAFPEKIQKGFASGLDSFNTTAKSLLGKDFTKLDNSKKDEVIKHFEEKSEALPGALWAYNFAEGDEFPFYRMMKELALLGYFHSEKIGKAYLAYDPIPGPFKGCIDYSDVGKAWTE</sequence>
<dbReference type="OrthoDB" id="6385145at2"/>
<evidence type="ECO:0000313" key="2">
    <source>
        <dbReference type="Proteomes" id="UP000240708"/>
    </source>
</evidence>
<dbReference type="AlphaFoldDB" id="A0A2P8E1N4"/>
<keyword evidence="2" id="KW-1185">Reference proteome</keyword>